<dbReference type="PANTHER" id="PTHR30255">
    <property type="entry name" value="SINGLE-STRANDED-DNA-SPECIFIC EXONUCLEASE RECJ"/>
    <property type="match status" value="1"/>
</dbReference>
<feature type="domain" description="RecJ OB" evidence="6">
    <location>
        <begin position="469"/>
        <end position="577"/>
    </location>
</feature>
<feature type="domain" description="DDH" evidence="5">
    <location>
        <begin position="77"/>
        <end position="239"/>
    </location>
</feature>
<dbReference type="Proteomes" id="UP000177943">
    <property type="component" value="Unassembled WGS sequence"/>
</dbReference>
<protein>
    <submittedName>
        <fullName evidence="7">Single-stranded-DNA-specific exonuclease RecJ</fullName>
    </submittedName>
</protein>
<evidence type="ECO:0000256" key="1">
    <source>
        <dbReference type="ARBA" id="ARBA00005915"/>
    </source>
</evidence>
<dbReference type="NCBIfam" id="TIGR00644">
    <property type="entry name" value="recJ"/>
    <property type="match status" value="1"/>
</dbReference>
<evidence type="ECO:0000313" key="7">
    <source>
        <dbReference type="EMBL" id="OHA25789.1"/>
    </source>
</evidence>
<dbReference type="InterPro" id="IPR051673">
    <property type="entry name" value="SSDNA_exonuclease_RecJ"/>
</dbReference>
<dbReference type="SUPFAM" id="SSF64182">
    <property type="entry name" value="DHH phosphoesterases"/>
    <property type="match status" value="1"/>
</dbReference>
<comment type="caution">
    <text evidence="7">The sequence shown here is derived from an EMBL/GenBank/DDBJ whole genome shotgun (WGS) entry which is preliminary data.</text>
</comment>
<dbReference type="Gene3D" id="3.90.1640.30">
    <property type="match status" value="1"/>
</dbReference>
<comment type="similarity">
    <text evidence="1">Belongs to the RecJ family.</text>
</comment>
<sequence>MKKYSLRPPVPKEVSDELFPYSSLLRRLLFHRGISKKEEAEVFLSPNYESGIHDPFLLKDAEKAADKFIEAVKRNDRIAVFSDYDADGIPAAVVFHDFFGRIGFSNFEIYIPHRHDEGFGLNGEAVEELGSRGAKLLITVDCGIGDIEEVTKAKECGMETIIIDHHLPRPSRIAGLGPKQALPAAYAILNPKQEDCSYPEKMLCGSGVAFKFIQAILKKESFGLKEGIEKWLLDMVGIATLSDMVPLTGENRTLAHFGLKVLRRSPRLGLMKLLRKLNVEQSTLSEDDVGFTLSPRINAASRMGVPRDAFSLFTTTSFDEADRLADHLNKINDERKGTVAAMVKEIKGIVSERYAEKEAGVIVLGNPKWKPALLGLAANTLMNERLCPVFLWGRDGGEILRGSCRSPGDISLVEIMGAVPSGTFIEYGGHAKSGGFSLVTDKVHLLGSELERAYEAVRTKERKEEPEGIDDALSLEEVNHDTYSEIEKLSPFGFGNPKPLFLFEKIPVSSARLFGKEKGHVEFMFKKQNGAPVKAISFFAAGSDLAKIKEGNVISFVAHLEKSFWRGFGELRLRIVDLL</sequence>
<evidence type="ECO:0000313" key="8">
    <source>
        <dbReference type="Proteomes" id="UP000177943"/>
    </source>
</evidence>
<keyword evidence="3" id="KW-0378">Hydrolase</keyword>
<gene>
    <name evidence="7" type="ORF">A3D56_01650</name>
</gene>
<proteinExistence type="inferred from homology"/>
<dbReference type="GO" id="GO:0008409">
    <property type="term" value="F:5'-3' exonuclease activity"/>
    <property type="evidence" value="ECO:0007669"/>
    <property type="project" value="InterPro"/>
</dbReference>
<dbReference type="PANTHER" id="PTHR30255:SF2">
    <property type="entry name" value="SINGLE-STRANDED-DNA-SPECIFIC EXONUCLEASE RECJ"/>
    <property type="match status" value="1"/>
</dbReference>
<dbReference type="InterPro" id="IPR004610">
    <property type="entry name" value="RecJ"/>
</dbReference>
<organism evidence="7 8">
    <name type="scientific">Candidatus Taylorbacteria bacterium RIFCSPHIGHO2_02_FULL_45_35</name>
    <dbReference type="NCBI Taxonomy" id="1802311"/>
    <lineage>
        <taxon>Bacteria</taxon>
        <taxon>Candidatus Tayloriibacteriota</taxon>
    </lineage>
</organism>
<dbReference type="GO" id="GO:0006281">
    <property type="term" value="P:DNA repair"/>
    <property type="evidence" value="ECO:0007669"/>
    <property type="project" value="InterPro"/>
</dbReference>
<dbReference type="Pfam" id="PF17768">
    <property type="entry name" value="RecJ_OB"/>
    <property type="match status" value="1"/>
</dbReference>
<dbReference type="InterPro" id="IPR001667">
    <property type="entry name" value="DDH_dom"/>
</dbReference>
<evidence type="ECO:0000259" key="6">
    <source>
        <dbReference type="Pfam" id="PF17768"/>
    </source>
</evidence>
<evidence type="ECO:0000259" key="5">
    <source>
        <dbReference type="Pfam" id="PF01368"/>
    </source>
</evidence>
<dbReference type="GO" id="GO:0006310">
    <property type="term" value="P:DNA recombination"/>
    <property type="evidence" value="ECO:0007669"/>
    <property type="project" value="InterPro"/>
</dbReference>
<dbReference type="Gene3D" id="2.40.50.460">
    <property type="match status" value="1"/>
</dbReference>
<evidence type="ECO:0000256" key="4">
    <source>
        <dbReference type="ARBA" id="ARBA00022839"/>
    </source>
</evidence>
<dbReference type="InterPro" id="IPR038763">
    <property type="entry name" value="DHH_sf"/>
</dbReference>
<name>A0A1G2MRE5_9BACT</name>
<accession>A0A1G2MRE5</accession>
<dbReference type="EMBL" id="MHRP01000044">
    <property type="protein sequence ID" value="OHA25789.1"/>
    <property type="molecule type" value="Genomic_DNA"/>
</dbReference>
<evidence type="ECO:0000256" key="2">
    <source>
        <dbReference type="ARBA" id="ARBA00022722"/>
    </source>
</evidence>
<dbReference type="InterPro" id="IPR041122">
    <property type="entry name" value="RecJ_OB"/>
</dbReference>
<dbReference type="Pfam" id="PF01368">
    <property type="entry name" value="DHH"/>
    <property type="match status" value="1"/>
</dbReference>
<keyword evidence="2" id="KW-0540">Nuclease</keyword>
<keyword evidence="4 7" id="KW-0269">Exonuclease</keyword>
<dbReference type="AlphaFoldDB" id="A0A1G2MRE5"/>
<evidence type="ECO:0000256" key="3">
    <source>
        <dbReference type="ARBA" id="ARBA00022801"/>
    </source>
</evidence>
<reference evidence="7 8" key="1">
    <citation type="journal article" date="2016" name="Nat. Commun.">
        <title>Thousands of microbial genomes shed light on interconnected biogeochemical processes in an aquifer system.</title>
        <authorList>
            <person name="Anantharaman K."/>
            <person name="Brown C.T."/>
            <person name="Hug L.A."/>
            <person name="Sharon I."/>
            <person name="Castelle C.J."/>
            <person name="Probst A.J."/>
            <person name="Thomas B.C."/>
            <person name="Singh A."/>
            <person name="Wilkins M.J."/>
            <person name="Karaoz U."/>
            <person name="Brodie E.L."/>
            <person name="Williams K.H."/>
            <person name="Hubbard S.S."/>
            <person name="Banfield J.F."/>
        </authorList>
    </citation>
    <scope>NUCLEOTIDE SEQUENCE [LARGE SCALE GENOMIC DNA]</scope>
</reference>